<name>A0ABU6ZEF6_9FABA</name>
<evidence type="ECO:0000313" key="2">
    <source>
        <dbReference type="EMBL" id="MED6220325.1"/>
    </source>
</evidence>
<protein>
    <submittedName>
        <fullName evidence="2">Uncharacterized protein</fullName>
    </submittedName>
</protein>
<gene>
    <name evidence="2" type="ORF">PIB30_043859</name>
</gene>
<accession>A0ABU6ZEF6</accession>
<sequence>MLEVGIRGRVLGGQLPVLGGLLGRVLKGSIGQDLRWGFTPSSSITSLTTSGRVSHVGDDGGGLSVPTIVTISSEMKESWVHGDAETSAGEDEARRSGGGSEVGASAVDSWTQKREEEGGQARW</sequence>
<feature type="region of interest" description="Disordered" evidence="1">
    <location>
        <begin position="76"/>
        <end position="123"/>
    </location>
</feature>
<reference evidence="2 3" key="1">
    <citation type="journal article" date="2023" name="Plants (Basel)">
        <title>Bridging the Gap: Combining Genomics and Transcriptomics Approaches to Understand Stylosanthes scabra, an Orphan Legume from the Brazilian Caatinga.</title>
        <authorList>
            <person name="Ferreira-Neto J.R.C."/>
            <person name="da Silva M.D."/>
            <person name="Binneck E."/>
            <person name="de Melo N.F."/>
            <person name="da Silva R.H."/>
            <person name="de Melo A.L.T.M."/>
            <person name="Pandolfi V."/>
            <person name="Bustamante F.O."/>
            <person name="Brasileiro-Vidal A.C."/>
            <person name="Benko-Iseppon A.M."/>
        </authorList>
    </citation>
    <scope>NUCLEOTIDE SEQUENCE [LARGE SCALE GENOMIC DNA]</scope>
    <source>
        <tissue evidence="2">Leaves</tissue>
    </source>
</reference>
<dbReference type="Proteomes" id="UP001341840">
    <property type="component" value="Unassembled WGS sequence"/>
</dbReference>
<organism evidence="2 3">
    <name type="scientific">Stylosanthes scabra</name>
    <dbReference type="NCBI Taxonomy" id="79078"/>
    <lineage>
        <taxon>Eukaryota</taxon>
        <taxon>Viridiplantae</taxon>
        <taxon>Streptophyta</taxon>
        <taxon>Embryophyta</taxon>
        <taxon>Tracheophyta</taxon>
        <taxon>Spermatophyta</taxon>
        <taxon>Magnoliopsida</taxon>
        <taxon>eudicotyledons</taxon>
        <taxon>Gunneridae</taxon>
        <taxon>Pentapetalae</taxon>
        <taxon>rosids</taxon>
        <taxon>fabids</taxon>
        <taxon>Fabales</taxon>
        <taxon>Fabaceae</taxon>
        <taxon>Papilionoideae</taxon>
        <taxon>50 kb inversion clade</taxon>
        <taxon>dalbergioids sensu lato</taxon>
        <taxon>Dalbergieae</taxon>
        <taxon>Pterocarpus clade</taxon>
        <taxon>Stylosanthes</taxon>
    </lineage>
</organism>
<comment type="caution">
    <text evidence="2">The sequence shown here is derived from an EMBL/GenBank/DDBJ whole genome shotgun (WGS) entry which is preliminary data.</text>
</comment>
<evidence type="ECO:0000313" key="3">
    <source>
        <dbReference type="Proteomes" id="UP001341840"/>
    </source>
</evidence>
<proteinExistence type="predicted"/>
<evidence type="ECO:0000256" key="1">
    <source>
        <dbReference type="SAM" id="MobiDB-lite"/>
    </source>
</evidence>
<dbReference type="EMBL" id="JASCZI010272118">
    <property type="protein sequence ID" value="MED6220325.1"/>
    <property type="molecule type" value="Genomic_DNA"/>
</dbReference>
<keyword evidence="3" id="KW-1185">Reference proteome</keyword>
<feature type="compositionally biased region" description="Basic and acidic residues" evidence="1">
    <location>
        <begin position="111"/>
        <end position="123"/>
    </location>
</feature>